<dbReference type="Gene3D" id="3.40.50.2300">
    <property type="match status" value="2"/>
</dbReference>
<proteinExistence type="predicted"/>
<dbReference type="Gene3D" id="1.10.260.40">
    <property type="entry name" value="lambda repressor-like DNA-binding domains"/>
    <property type="match status" value="1"/>
</dbReference>
<dbReference type="PANTHER" id="PTHR30146">
    <property type="entry name" value="LACI-RELATED TRANSCRIPTIONAL REPRESSOR"/>
    <property type="match status" value="1"/>
</dbReference>
<dbReference type="PROSITE" id="PS00356">
    <property type="entry name" value="HTH_LACI_1"/>
    <property type="match status" value="1"/>
</dbReference>
<dbReference type="GO" id="GO:0000976">
    <property type="term" value="F:transcription cis-regulatory region binding"/>
    <property type="evidence" value="ECO:0007669"/>
    <property type="project" value="TreeGrafter"/>
</dbReference>
<dbReference type="InterPro" id="IPR010982">
    <property type="entry name" value="Lambda_DNA-bd_dom_sf"/>
</dbReference>
<protein>
    <submittedName>
        <fullName evidence="5">LacI family DNA-binding transcriptional regulator</fullName>
    </submittedName>
</protein>
<keyword evidence="1" id="KW-0805">Transcription regulation</keyword>
<dbReference type="PROSITE" id="PS50932">
    <property type="entry name" value="HTH_LACI_2"/>
    <property type="match status" value="1"/>
</dbReference>
<name>A0A9D9HF09_9BACT</name>
<dbReference type="SMART" id="SM00354">
    <property type="entry name" value="HTH_LACI"/>
    <property type="match status" value="1"/>
</dbReference>
<evidence type="ECO:0000259" key="4">
    <source>
        <dbReference type="PROSITE" id="PS50932"/>
    </source>
</evidence>
<dbReference type="Pfam" id="PF00356">
    <property type="entry name" value="LacI"/>
    <property type="match status" value="1"/>
</dbReference>
<dbReference type="PANTHER" id="PTHR30146:SF144">
    <property type="entry name" value="LACI-FAMILY TRANSCRIPTION REGULATOR"/>
    <property type="match status" value="1"/>
</dbReference>
<evidence type="ECO:0000256" key="1">
    <source>
        <dbReference type="ARBA" id="ARBA00023015"/>
    </source>
</evidence>
<dbReference type="InterPro" id="IPR025997">
    <property type="entry name" value="SBP_2_dom"/>
</dbReference>
<evidence type="ECO:0000313" key="5">
    <source>
        <dbReference type="EMBL" id="MBO8448981.1"/>
    </source>
</evidence>
<dbReference type="InterPro" id="IPR000843">
    <property type="entry name" value="HTH_LacI"/>
</dbReference>
<reference evidence="5" key="2">
    <citation type="journal article" date="2021" name="PeerJ">
        <title>Extensive microbial diversity within the chicken gut microbiome revealed by metagenomics and culture.</title>
        <authorList>
            <person name="Gilroy R."/>
            <person name="Ravi A."/>
            <person name="Getino M."/>
            <person name="Pursley I."/>
            <person name="Horton D.L."/>
            <person name="Alikhan N.F."/>
            <person name="Baker D."/>
            <person name="Gharbi K."/>
            <person name="Hall N."/>
            <person name="Watson M."/>
            <person name="Adriaenssens E.M."/>
            <person name="Foster-Nyarko E."/>
            <person name="Jarju S."/>
            <person name="Secka A."/>
            <person name="Antonio M."/>
            <person name="Oren A."/>
            <person name="Chaudhuri R.R."/>
            <person name="La Ragione R."/>
            <person name="Hildebrand F."/>
            <person name="Pallen M.J."/>
        </authorList>
    </citation>
    <scope>NUCLEOTIDE SEQUENCE</scope>
    <source>
        <strain evidence="5">20514</strain>
    </source>
</reference>
<keyword evidence="2 5" id="KW-0238">DNA-binding</keyword>
<dbReference type="AlphaFoldDB" id="A0A9D9HF09"/>
<dbReference type="SUPFAM" id="SSF47413">
    <property type="entry name" value="lambda repressor-like DNA-binding domains"/>
    <property type="match status" value="1"/>
</dbReference>
<dbReference type="CDD" id="cd01392">
    <property type="entry name" value="HTH_LacI"/>
    <property type="match status" value="1"/>
</dbReference>
<evidence type="ECO:0000313" key="6">
    <source>
        <dbReference type="Proteomes" id="UP000810252"/>
    </source>
</evidence>
<evidence type="ECO:0000256" key="3">
    <source>
        <dbReference type="ARBA" id="ARBA00023163"/>
    </source>
</evidence>
<accession>A0A9D9HF09</accession>
<feature type="domain" description="HTH lacI-type" evidence="4">
    <location>
        <begin position="7"/>
        <end position="61"/>
    </location>
</feature>
<evidence type="ECO:0000256" key="2">
    <source>
        <dbReference type="ARBA" id="ARBA00023125"/>
    </source>
</evidence>
<sequence>MNEGNKITINDVARAAGVSKGTVDRVLHNRGEVSVKSREKILKVIEDLGYRPNFYASILASRKNYTISCIIPEFNGGEFWELTEKGIDQGREYAGRFGISINAVMYDQYDLDSFQSACAKVLASDPSGVVIAPMFRNETLKFAKELSERHVPYVYIDSKLEEDGYLAYYGMPMYQSGYLCADILTDEREVRKVHIIRIARDKRGLSDPTVTRRTGLIDYISEHYPDCRIENTFIDPKDREERYRKLDEMFAADPDPVKYIVMCNSRVHFVADYLRDRGIRTCRVVGFDVLDRNLAALRDGYVQALIAQHSDRQAASAITAITDYLILHTVPQKKDNYTQMDILNKYNCDYYI</sequence>
<dbReference type="Pfam" id="PF13407">
    <property type="entry name" value="Peripla_BP_4"/>
    <property type="match status" value="1"/>
</dbReference>
<dbReference type="SUPFAM" id="SSF53822">
    <property type="entry name" value="Periplasmic binding protein-like I"/>
    <property type="match status" value="1"/>
</dbReference>
<dbReference type="EMBL" id="JADIMQ010000097">
    <property type="protein sequence ID" value="MBO8448981.1"/>
    <property type="molecule type" value="Genomic_DNA"/>
</dbReference>
<keyword evidence="3" id="KW-0804">Transcription</keyword>
<reference evidence="5" key="1">
    <citation type="submission" date="2020-10" db="EMBL/GenBank/DDBJ databases">
        <authorList>
            <person name="Gilroy R."/>
        </authorList>
    </citation>
    <scope>NUCLEOTIDE SEQUENCE</scope>
    <source>
        <strain evidence="5">20514</strain>
    </source>
</reference>
<dbReference type="Proteomes" id="UP000810252">
    <property type="component" value="Unassembled WGS sequence"/>
</dbReference>
<gene>
    <name evidence="5" type="ORF">IAC29_06905</name>
</gene>
<dbReference type="GO" id="GO:0003700">
    <property type="term" value="F:DNA-binding transcription factor activity"/>
    <property type="evidence" value="ECO:0007669"/>
    <property type="project" value="TreeGrafter"/>
</dbReference>
<dbReference type="InterPro" id="IPR028082">
    <property type="entry name" value="Peripla_BP_I"/>
</dbReference>
<comment type="caution">
    <text evidence="5">The sequence shown here is derived from an EMBL/GenBank/DDBJ whole genome shotgun (WGS) entry which is preliminary data.</text>
</comment>
<organism evidence="5 6">
    <name type="scientific">Candidatus Cryptobacteroides merdigallinarum</name>
    <dbReference type="NCBI Taxonomy" id="2840770"/>
    <lineage>
        <taxon>Bacteria</taxon>
        <taxon>Pseudomonadati</taxon>
        <taxon>Bacteroidota</taxon>
        <taxon>Bacteroidia</taxon>
        <taxon>Bacteroidales</taxon>
        <taxon>Candidatus Cryptobacteroides</taxon>
    </lineage>
</organism>